<dbReference type="AlphaFoldDB" id="A0A0J7KIW6"/>
<feature type="non-terminal residue" evidence="5">
    <location>
        <position position="189"/>
    </location>
</feature>
<dbReference type="STRING" id="67767.A0A0J7KIW6"/>
<name>A0A0J7KIW6_LASNI</name>
<sequence length="189" mass="22697">MSRREILARNRYEYIVLQHRFDEIKTLLRNLETLGKGMTSMDYEVLYIAHVNYKDKLDERDRELEKLRYKACWQIEIRIAEVVNGVAHYKEKETCLAEDIGFEERELDEYREQTARVREDVNKLHLILRDLRQAHDERRLEGGLLMAPPVLREMERTIKLLDALRNDIEIIKREIQQYGPANGRKRNSK</sequence>
<dbReference type="InterPro" id="IPR051885">
    <property type="entry name" value="CC_CF"/>
</dbReference>
<dbReference type="PANTHER" id="PTHR15654:SF1">
    <property type="entry name" value="COILED-COIL DOMAIN-CONTAINING PROTEIN 96"/>
    <property type="match status" value="1"/>
</dbReference>
<organism evidence="5 6">
    <name type="scientific">Lasius niger</name>
    <name type="common">Black garden ant</name>
    <dbReference type="NCBI Taxonomy" id="67767"/>
    <lineage>
        <taxon>Eukaryota</taxon>
        <taxon>Metazoa</taxon>
        <taxon>Ecdysozoa</taxon>
        <taxon>Arthropoda</taxon>
        <taxon>Hexapoda</taxon>
        <taxon>Insecta</taxon>
        <taxon>Pterygota</taxon>
        <taxon>Neoptera</taxon>
        <taxon>Endopterygota</taxon>
        <taxon>Hymenoptera</taxon>
        <taxon>Apocrita</taxon>
        <taxon>Aculeata</taxon>
        <taxon>Formicoidea</taxon>
        <taxon>Formicidae</taxon>
        <taxon>Formicinae</taxon>
        <taxon>Lasius</taxon>
        <taxon>Lasius</taxon>
    </lineage>
</organism>
<dbReference type="OrthoDB" id="10254794at2759"/>
<dbReference type="GO" id="GO:0036064">
    <property type="term" value="C:ciliary basal body"/>
    <property type="evidence" value="ECO:0007669"/>
    <property type="project" value="TreeGrafter"/>
</dbReference>
<dbReference type="Proteomes" id="UP000036403">
    <property type="component" value="Unassembled WGS sequence"/>
</dbReference>
<dbReference type="EMBL" id="LBMM01006717">
    <property type="protein sequence ID" value="KMQ90378.1"/>
    <property type="molecule type" value="Genomic_DNA"/>
</dbReference>
<evidence type="ECO:0000313" key="5">
    <source>
        <dbReference type="EMBL" id="KMQ90378.1"/>
    </source>
</evidence>
<evidence type="ECO:0000313" key="6">
    <source>
        <dbReference type="Proteomes" id="UP000036403"/>
    </source>
</evidence>
<gene>
    <name evidence="5" type="ORF">RF55_9876</name>
</gene>
<comment type="caution">
    <text evidence="5">The sequence shown here is derived from an EMBL/GenBank/DDBJ whole genome shotgun (WGS) entry which is preliminary data.</text>
</comment>
<dbReference type="GO" id="GO:0060271">
    <property type="term" value="P:cilium assembly"/>
    <property type="evidence" value="ECO:0007669"/>
    <property type="project" value="TreeGrafter"/>
</dbReference>
<keyword evidence="3" id="KW-0966">Cell projection</keyword>
<keyword evidence="2" id="KW-0175">Coiled coil</keyword>
<dbReference type="PaxDb" id="67767-A0A0J7KIW6"/>
<evidence type="ECO:0000256" key="1">
    <source>
        <dbReference type="ARBA" id="ARBA00004138"/>
    </source>
</evidence>
<evidence type="ECO:0000259" key="4">
    <source>
        <dbReference type="Pfam" id="PF13870"/>
    </source>
</evidence>
<dbReference type="Pfam" id="PF13870">
    <property type="entry name" value="CCDC113_CCDC96_CC"/>
    <property type="match status" value="1"/>
</dbReference>
<dbReference type="GO" id="GO:0005930">
    <property type="term" value="C:axoneme"/>
    <property type="evidence" value="ECO:0007669"/>
    <property type="project" value="TreeGrafter"/>
</dbReference>
<dbReference type="PANTHER" id="PTHR15654">
    <property type="entry name" value="COILED-COIL DOMAIN-CONTAINING PROTEIN 113-RELATED"/>
    <property type="match status" value="1"/>
</dbReference>
<comment type="subcellular location">
    <subcellularLocation>
        <location evidence="1">Cell projection</location>
        <location evidence="1">Cilium</location>
    </subcellularLocation>
</comment>
<protein>
    <submittedName>
        <fullName evidence="5">Coiled-coil domain-containing protein 96-like protein</fullName>
    </submittedName>
</protein>
<evidence type="ECO:0000256" key="3">
    <source>
        <dbReference type="ARBA" id="ARBA00023273"/>
    </source>
</evidence>
<keyword evidence="6" id="KW-1185">Reference proteome</keyword>
<evidence type="ECO:0000256" key="2">
    <source>
        <dbReference type="ARBA" id="ARBA00023054"/>
    </source>
</evidence>
<dbReference type="InterPro" id="IPR025254">
    <property type="entry name" value="CCDC113/CCDC96_CC"/>
</dbReference>
<proteinExistence type="predicted"/>
<reference evidence="5 6" key="1">
    <citation type="submission" date="2015-04" db="EMBL/GenBank/DDBJ databases">
        <title>Lasius niger genome sequencing.</title>
        <authorList>
            <person name="Konorov E.A."/>
            <person name="Nikitin M.A."/>
            <person name="Kirill M.V."/>
            <person name="Chang P."/>
        </authorList>
    </citation>
    <scope>NUCLEOTIDE SEQUENCE [LARGE SCALE GENOMIC DNA]</scope>
    <source>
        <tissue evidence="5">Whole</tissue>
    </source>
</reference>
<feature type="domain" description="CCDC113/CCDC96 coiled-coil" evidence="4">
    <location>
        <begin position="3"/>
        <end position="177"/>
    </location>
</feature>
<accession>A0A0J7KIW6</accession>